<dbReference type="InterPro" id="IPR043143">
    <property type="entry name" value="Mal/L-sulf/L-lact_DH-like_NADP"/>
</dbReference>
<dbReference type="EMBL" id="UINC01001150">
    <property type="protein sequence ID" value="SUZ72422.1"/>
    <property type="molecule type" value="Genomic_DNA"/>
</dbReference>
<dbReference type="AlphaFoldDB" id="A0A381PZE1"/>
<evidence type="ECO:0000313" key="3">
    <source>
        <dbReference type="EMBL" id="SUZ72422.1"/>
    </source>
</evidence>
<gene>
    <name evidence="3" type="ORF">METZ01_LOCUS25276</name>
</gene>
<sequence length="342" mass="37233">MDQLRPWGIAAYEAAGMSGTDATTVVDNQLWSDLRGVDTHGFQRVSWYINWFRDGSTDPKAQLRIVQETPAVVVADGNHGLGQLVITRFMEHLIEAASKSGMVAGVIRNSNDWGCGANYPYQAAQAGLVCFGTTTSVPNLAPFGSRRKLFGNNPIVWTFPRRDHAPIVLDMAMTPVALGKVLRARSEGTEIPEAWGFLDREGNPTVDPDVAMKGIVPAIGGYKGIGMITASNVLAGILSGSAHSSDVAVGRRGQFFLLMDPEIFRDRDGYYDDIEEMVNQIRAAGEEDALPGQQVYLPGEIEQQTMERRTLEGVISYPGSVVRALRQVGDDVGEPFECEEVV</sequence>
<proteinExistence type="inferred from homology"/>
<dbReference type="InterPro" id="IPR003767">
    <property type="entry name" value="Malate/L-lactate_DH-like"/>
</dbReference>
<accession>A0A381PZE1</accession>
<organism evidence="3">
    <name type="scientific">marine metagenome</name>
    <dbReference type="NCBI Taxonomy" id="408172"/>
    <lineage>
        <taxon>unclassified sequences</taxon>
        <taxon>metagenomes</taxon>
        <taxon>ecological metagenomes</taxon>
    </lineage>
</organism>
<dbReference type="PANTHER" id="PTHR11091:SF0">
    <property type="entry name" value="MALATE DEHYDROGENASE"/>
    <property type="match status" value="1"/>
</dbReference>
<evidence type="ECO:0000256" key="2">
    <source>
        <dbReference type="ARBA" id="ARBA00023002"/>
    </source>
</evidence>
<dbReference type="SUPFAM" id="SSF89733">
    <property type="entry name" value="L-sulfolactate dehydrogenase-like"/>
    <property type="match status" value="1"/>
</dbReference>
<evidence type="ECO:0000256" key="1">
    <source>
        <dbReference type="ARBA" id="ARBA00006056"/>
    </source>
</evidence>
<reference evidence="3" key="1">
    <citation type="submission" date="2018-05" db="EMBL/GenBank/DDBJ databases">
        <authorList>
            <person name="Lanie J.A."/>
            <person name="Ng W.-L."/>
            <person name="Kazmierczak K.M."/>
            <person name="Andrzejewski T.M."/>
            <person name="Davidsen T.M."/>
            <person name="Wayne K.J."/>
            <person name="Tettelin H."/>
            <person name="Glass J.I."/>
            <person name="Rusch D."/>
            <person name="Podicherti R."/>
            <person name="Tsui H.-C.T."/>
            <person name="Winkler M.E."/>
        </authorList>
    </citation>
    <scope>NUCLEOTIDE SEQUENCE</scope>
</reference>
<dbReference type="Gene3D" id="1.10.1530.10">
    <property type="match status" value="1"/>
</dbReference>
<dbReference type="InterPro" id="IPR043144">
    <property type="entry name" value="Mal/L-sulf/L-lact_DH-like_ah"/>
</dbReference>
<dbReference type="Pfam" id="PF02615">
    <property type="entry name" value="Ldh_2"/>
    <property type="match status" value="1"/>
</dbReference>
<name>A0A381PZE1_9ZZZZ</name>
<protein>
    <recommendedName>
        <fullName evidence="4">Ldh family oxidoreductase</fullName>
    </recommendedName>
</protein>
<dbReference type="GO" id="GO:0016491">
    <property type="term" value="F:oxidoreductase activity"/>
    <property type="evidence" value="ECO:0007669"/>
    <property type="project" value="UniProtKB-KW"/>
</dbReference>
<comment type="similarity">
    <text evidence="1">Belongs to the LDH2/MDH2 oxidoreductase family.</text>
</comment>
<dbReference type="InterPro" id="IPR036111">
    <property type="entry name" value="Mal/L-sulfo/L-lacto_DH-like_sf"/>
</dbReference>
<dbReference type="PANTHER" id="PTHR11091">
    <property type="entry name" value="OXIDOREDUCTASE-RELATED"/>
    <property type="match status" value="1"/>
</dbReference>
<evidence type="ECO:0008006" key="4">
    <source>
        <dbReference type="Google" id="ProtNLM"/>
    </source>
</evidence>
<dbReference type="Gene3D" id="3.30.1370.60">
    <property type="entry name" value="Hypothetical oxidoreductase yiak, domain 2"/>
    <property type="match status" value="1"/>
</dbReference>
<keyword evidence="2" id="KW-0560">Oxidoreductase</keyword>